<dbReference type="EMBL" id="BK016214">
    <property type="protein sequence ID" value="DAG02736.1"/>
    <property type="molecule type" value="Genomic_DNA"/>
</dbReference>
<sequence>MKGEMLKWQKVLPEPMDMIWKNYWRNIKSSFIPTINTVVGIFVEKNMIEIRAGPEPVLFLCKKLRKKDRAVNEILMQTYTIALPVLLGYIVWLLKNQKRDRDANSKGTMLLLRAQLIEYHSKYTQLGDIPSYAYQNFCEMYEAYHALGGNGMVTKMKQEINELHIKKKGD</sequence>
<reference evidence="2" key="1">
    <citation type="journal article" date="2021" name="Proc. Natl. Acad. Sci. U.S.A.">
        <title>A Catalog of Tens of Thousands of Viruses from Human Metagenomes Reveals Hidden Associations with Chronic Diseases.</title>
        <authorList>
            <person name="Tisza M.J."/>
            <person name="Buck C.B."/>
        </authorList>
    </citation>
    <scope>NUCLEOTIDE SEQUENCE</scope>
    <source>
        <strain evidence="2">Ctiuu37</strain>
    </source>
</reference>
<protein>
    <submittedName>
        <fullName evidence="2">Holin protein</fullName>
    </submittedName>
</protein>
<keyword evidence="1" id="KW-0472">Membrane</keyword>
<accession>A0A8S5V7Q7</accession>
<feature type="transmembrane region" description="Helical" evidence="1">
    <location>
        <begin position="74"/>
        <end position="94"/>
    </location>
</feature>
<evidence type="ECO:0000313" key="2">
    <source>
        <dbReference type="EMBL" id="DAG02736.1"/>
    </source>
</evidence>
<proteinExistence type="predicted"/>
<evidence type="ECO:0000256" key="1">
    <source>
        <dbReference type="SAM" id="Phobius"/>
    </source>
</evidence>
<keyword evidence="1" id="KW-1133">Transmembrane helix</keyword>
<keyword evidence="1" id="KW-0812">Transmembrane</keyword>
<name>A0A8S5V7Q7_9CAUD</name>
<organism evidence="2">
    <name type="scientific">Siphoviridae sp. ctiuu37</name>
    <dbReference type="NCBI Taxonomy" id="2825628"/>
    <lineage>
        <taxon>Viruses</taxon>
        <taxon>Duplodnaviria</taxon>
        <taxon>Heunggongvirae</taxon>
        <taxon>Uroviricota</taxon>
        <taxon>Caudoviricetes</taxon>
    </lineage>
</organism>